<dbReference type="AlphaFoldDB" id="A0A1Y2AWR4"/>
<keyword evidence="3" id="KW-1185">Reference proteome</keyword>
<dbReference type="EMBL" id="MCOG01000199">
    <property type="protein sequence ID" value="ORY26740.1"/>
    <property type="molecule type" value="Genomic_DNA"/>
</dbReference>
<feature type="region of interest" description="Disordered" evidence="1">
    <location>
        <begin position="96"/>
        <end position="135"/>
    </location>
</feature>
<sequence>MDIKVSDYVDKNLITPLEIQGNVSGIGDVKLKEIYKGSRNADAPLLIDKQYEKHVYTSVNKISFLEKHNMYLGKQEKLKILYLYFSVDLKIPLQSRGNEERTHKGNTQKTPNNYSTHISNENTTSNNNSFNNQQNYDNQIENTKFNLSYENNVYLNQNNNDDEIGNIINFN</sequence>
<gene>
    <name evidence="2" type="ORF">LY90DRAFT_513677</name>
</gene>
<feature type="compositionally biased region" description="Low complexity" evidence="1">
    <location>
        <begin position="115"/>
        <end position="135"/>
    </location>
</feature>
<dbReference type="Proteomes" id="UP000193920">
    <property type="component" value="Unassembled WGS sequence"/>
</dbReference>
<evidence type="ECO:0000313" key="3">
    <source>
        <dbReference type="Proteomes" id="UP000193920"/>
    </source>
</evidence>
<comment type="caution">
    <text evidence="2">The sequence shown here is derived from an EMBL/GenBank/DDBJ whole genome shotgun (WGS) entry which is preliminary data.</text>
</comment>
<accession>A0A1Y2AWR4</accession>
<name>A0A1Y2AWR4_9FUNG</name>
<feature type="compositionally biased region" description="Polar residues" evidence="1">
    <location>
        <begin position="105"/>
        <end position="114"/>
    </location>
</feature>
<proteinExistence type="predicted"/>
<organism evidence="2 3">
    <name type="scientific">Neocallimastix californiae</name>
    <dbReference type="NCBI Taxonomy" id="1754190"/>
    <lineage>
        <taxon>Eukaryota</taxon>
        <taxon>Fungi</taxon>
        <taxon>Fungi incertae sedis</taxon>
        <taxon>Chytridiomycota</taxon>
        <taxon>Chytridiomycota incertae sedis</taxon>
        <taxon>Neocallimastigomycetes</taxon>
        <taxon>Neocallimastigales</taxon>
        <taxon>Neocallimastigaceae</taxon>
        <taxon>Neocallimastix</taxon>
    </lineage>
</organism>
<evidence type="ECO:0000313" key="2">
    <source>
        <dbReference type="EMBL" id="ORY26740.1"/>
    </source>
</evidence>
<reference evidence="2 3" key="1">
    <citation type="submission" date="2016-08" db="EMBL/GenBank/DDBJ databases">
        <title>A Parts List for Fungal Cellulosomes Revealed by Comparative Genomics.</title>
        <authorList>
            <consortium name="DOE Joint Genome Institute"/>
            <person name="Haitjema C.H."/>
            <person name="Gilmore S.P."/>
            <person name="Henske J.K."/>
            <person name="Solomon K.V."/>
            <person name="De Groot R."/>
            <person name="Kuo A."/>
            <person name="Mondo S.J."/>
            <person name="Salamov A.A."/>
            <person name="Labutti K."/>
            <person name="Zhao Z."/>
            <person name="Chiniquy J."/>
            <person name="Barry K."/>
            <person name="Brewer H.M."/>
            <person name="Purvine S.O."/>
            <person name="Wright A.T."/>
            <person name="Boxma B."/>
            <person name="Van Alen T."/>
            <person name="Hackstein J.H."/>
            <person name="Baker S.E."/>
            <person name="Grigoriev I.V."/>
            <person name="O'Malley M.A."/>
        </authorList>
    </citation>
    <scope>NUCLEOTIDE SEQUENCE [LARGE SCALE GENOMIC DNA]</scope>
    <source>
        <strain evidence="2 3">G1</strain>
    </source>
</reference>
<evidence type="ECO:0000256" key="1">
    <source>
        <dbReference type="SAM" id="MobiDB-lite"/>
    </source>
</evidence>
<protein>
    <submittedName>
        <fullName evidence="2">Uncharacterized protein</fullName>
    </submittedName>
</protein>